<dbReference type="Proteomes" id="UP000078542">
    <property type="component" value="Unassembled WGS sequence"/>
</dbReference>
<protein>
    <submittedName>
        <fullName evidence="2">Uncharacterized protein</fullName>
    </submittedName>
</protein>
<evidence type="ECO:0000256" key="1">
    <source>
        <dbReference type="SAM" id="MobiDB-lite"/>
    </source>
</evidence>
<feature type="region of interest" description="Disordered" evidence="1">
    <location>
        <begin position="73"/>
        <end position="141"/>
    </location>
</feature>
<dbReference type="EMBL" id="KQ978023">
    <property type="protein sequence ID" value="KYM98092.1"/>
    <property type="molecule type" value="Genomic_DNA"/>
</dbReference>
<gene>
    <name evidence="2" type="ORF">ALC62_11438</name>
</gene>
<feature type="compositionally biased region" description="Polar residues" evidence="1">
    <location>
        <begin position="11"/>
        <end position="20"/>
    </location>
</feature>
<evidence type="ECO:0000313" key="3">
    <source>
        <dbReference type="Proteomes" id="UP000078542"/>
    </source>
</evidence>
<feature type="region of interest" description="Disordered" evidence="1">
    <location>
        <begin position="1"/>
        <end position="27"/>
    </location>
</feature>
<proteinExistence type="predicted"/>
<reference evidence="2 3" key="1">
    <citation type="submission" date="2016-03" db="EMBL/GenBank/DDBJ databases">
        <title>Cyphomyrmex costatus WGS genome.</title>
        <authorList>
            <person name="Nygaard S."/>
            <person name="Hu H."/>
            <person name="Boomsma J."/>
            <person name="Zhang G."/>
        </authorList>
    </citation>
    <scope>NUCLEOTIDE SEQUENCE [LARGE SCALE GENOMIC DNA]</scope>
    <source>
        <strain evidence="2">MS0001</strain>
        <tissue evidence="2">Whole body</tissue>
    </source>
</reference>
<dbReference type="AlphaFoldDB" id="A0A195CBB3"/>
<feature type="compositionally biased region" description="Basic residues" evidence="1">
    <location>
        <begin position="125"/>
        <end position="135"/>
    </location>
</feature>
<name>A0A195CBB3_9HYME</name>
<accession>A0A195CBB3</accession>
<organism evidence="2 3">
    <name type="scientific">Cyphomyrmex costatus</name>
    <dbReference type="NCBI Taxonomy" id="456900"/>
    <lineage>
        <taxon>Eukaryota</taxon>
        <taxon>Metazoa</taxon>
        <taxon>Ecdysozoa</taxon>
        <taxon>Arthropoda</taxon>
        <taxon>Hexapoda</taxon>
        <taxon>Insecta</taxon>
        <taxon>Pterygota</taxon>
        <taxon>Neoptera</taxon>
        <taxon>Endopterygota</taxon>
        <taxon>Hymenoptera</taxon>
        <taxon>Apocrita</taxon>
        <taxon>Aculeata</taxon>
        <taxon>Formicoidea</taxon>
        <taxon>Formicidae</taxon>
        <taxon>Myrmicinae</taxon>
        <taxon>Cyphomyrmex</taxon>
    </lineage>
</organism>
<sequence>MSKKRTIRGYINSQNSNSEIPSPLDEQTEVTSRQVRIECAARNAICRSFFPTLALFANNTEITATRQRQIINRHLKKERERERERKRERESEREPERKRSVASPRVEEEADARGVSFTRRGIEGRRRRKRRRRRLKNSERH</sequence>
<keyword evidence="3" id="KW-1185">Reference proteome</keyword>
<evidence type="ECO:0000313" key="2">
    <source>
        <dbReference type="EMBL" id="KYM98092.1"/>
    </source>
</evidence>
<feature type="compositionally biased region" description="Basic and acidic residues" evidence="1">
    <location>
        <begin position="77"/>
        <end position="99"/>
    </location>
</feature>